<dbReference type="GO" id="GO:0030246">
    <property type="term" value="F:carbohydrate binding"/>
    <property type="evidence" value="ECO:0007669"/>
    <property type="project" value="InterPro"/>
</dbReference>
<reference evidence="1" key="1">
    <citation type="submission" date="2018-11" db="EMBL/GenBank/DDBJ databases">
        <authorList>
            <consortium name="Genoscope - CEA"/>
            <person name="William W."/>
        </authorList>
    </citation>
    <scope>NUCLEOTIDE SEQUENCE</scope>
</reference>
<dbReference type="EMBL" id="LR031878">
    <property type="protein sequence ID" value="VDD48969.1"/>
    <property type="molecule type" value="Genomic_DNA"/>
</dbReference>
<dbReference type="PANTHER" id="PTHR48478">
    <property type="entry name" value="LECTIN-LIKE"/>
    <property type="match status" value="1"/>
</dbReference>
<proteinExistence type="predicted"/>
<gene>
    <name evidence="1" type="ORF">BOLC1T01358H</name>
</gene>
<dbReference type="AlphaFoldDB" id="A0A3P6G3T4"/>
<accession>A0A3P6G3T4</accession>
<name>A0A3P6G3T4_BRAOL</name>
<evidence type="ECO:0000313" key="1">
    <source>
        <dbReference type="EMBL" id="VDD48969.1"/>
    </source>
</evidence>
<dbReference type="InterPro" id="IPR052147">
    <property type="entry name" value="PP2-like/Lectin"/>
</dbReference>
<dbReference type="PANTHER" id="PTHR48478:SF1">
    <property type="entry name" value="LECTIN-LIKE"/>
    <property type="match status" value="1"/>
</dbReference>
<protein>
    <submittedName>
        <fullName evidence="1">Uncharacterized protein</fullName>
    </submittedName>
</protein>
<organism evidence="1">
    <name type="scientific">Brassica oleracea</name>
    <name type="common">Wild cabbage</name>
    <dbReference type="NCBI Taxonomy" id="3712"/>
    <lineage>
        <taxon>Eukaryota</taxon>
        <taxon>Viridiplantae</taxon>
        <taxon>Streptophyta</taxon>
        <taxon>Embryophyta</taxon>
        <taxon>Tracheophyta</taxon>
        <taxon>Spermatophyta</taxon>
        <taxon>Magnoliopsida</taxon>
        <taxon>eudicotyledons</taxon>
        <taxon>Gunneridae</taxon>
        <taxon>Pentapetalae</taxon>
        <taxon>rosids</taxon>
        <taxon>malvids</taxon>
        <taxon>Brassicales</taxon>
        <taxon>Brassicaceae</taxon>
        <taxon>Brassiceae</taxon>
        <taxon>Brassica</taxon>
    </lineage>
</organism>
<sequence length="109" mass="12684">MGTISSIFSKPKPPHNYEAILKYSDSALPPDATSSLDKLYPQLFDGVFLKDKKQKYWIEGKAKKNCFMLYARDLAISLAEFQTNNNWSWFTDIDQTNNNWKLRLQSWNG</sequence>